<accession>A0A9W6PU23</accession>
<evidence type="ECO:0000313" key="9">
    <source>
        <dbReference type="EMBL" id="GLW64514.1"/>
    </source>
</evidence>
<comment type="similarity">
    <text evidence="6">Belongs to the ABC-4 integral membrane protein family.</text>
</comment>
<dbReference type="RefSeq" id="WP_067918164.1">
    <property type="nucleotide sequence ID" value="NZ_BSRZ01000005.1"/>
</dbReference>
<dbReference type="Proteomes" id="UP001165124">
    <property type="component" value="Unassembled WGS sequence"/>
</dbReference>
<dbReference type="Pfam" id="PF02687">
    <property type="entry name" value="FtsX"/>
    <property type="match status" value="2"/>
</dbReference>
<dbReference type="InterPro" id="IPR003838">
    <property type="entry name" value="ABC3_permease_C"/>
</dbReference>
<evidence type="ECO:0000256" key="5">
    <source>
        <dbReference type="ARBA" id="ARBA00023136"/>
    </source>
</evidence>
<protein>
    <recommendedName>
        <fullName evidence="8">ABC3 transporter permease C-terminal domain-containing protein</fullName>
    </recommendedName>
</protein>
<organism evidence="9 10">
    <name type="scientific">Actinomadura rubrobrunea</name>
    <dbReference type="NCBI Taxonomy" id="115335"/>
    <lineage>
        <taxon>Bacteria</taxon>
        <taxon>Bacillati</taxon>
        <taxon>Actinomycetota</taxon>
        <taxon>Actinomycetes</taxon>
        <taxon>Streptosporangiales</taxon>
        <taxon>Thermomonosporaceae</taxon>
        <taxon>Actinomadura</taxon>
    </lineage>
</organism>
<proteinExistence type="inferred from homology"/>
<evidence type="ECO:0000256" key="4">
    <source>
        <dbReference type="ARBA" id="ARBA00022989"/>
    </source>
</evidence>
<evidence type="ECO:0000259" key="8">
    <source>
        <dbReference type="Pfam" id="PF02687"/>
    </source>
</evidence>
<dbReference type="GO" id="GO:0022857">
    <property type="term" value="F:transmembrane transporter activity"/>
    <property type="evidence" value="ECO:0007669"/>
    <property type="project" value="TreeGrafter"/>
</dbReference>
<feature type="transmembrane region" description="Helical" evidence="7">
    <location>
        <begin position="502"/>
        <end position="526"/>
    </location>
</feature>
<evidence type="ECO:0000256" key="1">
    <source>
        <dbReference type="ARBA" id="ARBA00004651"/>
    </source>
</evidence>
<feature type="transmembrane region" description="Helical" evidence="7">
    <location>
        <begin position="398"/>
        <end position="418"/>
    </location>
</feature>
<dbReference type="PANTHER" id="PTHR30572:SF4">
    <property type="entry name" value="ABC TRANSPORTER PERMEASE YTRF"/>
    <property type="match status" value="1"/>
</dbReference>
<keyword evidence="4 7" id="KW-1133">Transmembrane helix</keyword>
<feature type="domain" description="ABC3 transporter permease C-terminal" evidence="8">
    <location>
        <begin position="244"/>
        <end position="358"/>
    </location>
</feature>
<keyword evidence="10" id="KW-1185">Reference proteome</keyword>
<dbReference type="GO" id="GO:0005886">
    <property type="term" value="C:plasma membrane"/>
    <property type="evidence" value="ECO:0007669"/>
    <property type="project" value="UniProtKB-SubCell"/>
</dbReference>
<keyword evidence="2" id="KW-1003">Cell membrane</keyword>
<feature type="domain" description="ABC3 transporter permease C-terminal" evidence="8">
    <location>
        <begin position="452"/>
        <end position="566"/>
    </location>
</feature>
<evidence type="ECO:0000256" key="2">
    <source>
        <dbReference type="ARBA" id="ARBA00022475"/>
    </source>
</evidence>
<dbReference type="InterPro" id="IPR050250">
    <property type="entry name" value="Macrolide_Exporter_MacB"/>
</dbReference>
<evidence type="ECO:0000256" key="7">
    <source>
        <dbReference type="SAM" id="Phobius"/>
    </source>
</evidence>
<comment type="caution">
    <text evidence="9">The sequence shown here is derived from an EMBL/GenBank/DDBJ whole genome shotgun (WGS) entry which is preliminary data.</text>
</comment>
<comment type="subcellular location">
    <subcellularLocation>
        <location evidence="1">Cell membrane</location>
        <topology evidence="1">Multi-pass membrane protein</topology>
    </subcellularLocation>
</comment>
<evidence type="ECO:0000256" key="3">
    <source>
        <dbReference type="ARBA" id="ARBA00022692"/>
    </source>
</evidence>
<reference evidence="9" key="1">
    <citation type="submission" date="2023-02" db="EMBL/GenBank/DDBJ databases">
        <title>Actinomadura rubrobrunea NBRC 14622.</title>
        <authorList>
            <person name="Ichikawa N."/>
            <person name="Sato H."/>
            <person name="Tonouchi N."/>
        </authorList>
    </citation>
    <scope>NUCLEOTIDE SEQUENCE</scope>
    <source>
        <strain evidence="9">NBRC 14622</strain>
    </source>
</reference>
<evidence type="ECO:0000256" key="6">
    <source>
        <dbReference type="ARBA" id="ARBA00038076"/>
    </source>
</evidence>
<dbReference type="EMBL" id="BSRZ01000005">
    <property type="protein sequence ID" value="GLW64514.1"/>
    <property type="molecule type" value="Genomic_DNA"/>
</dbReference>
<dbReference type="AlphaFoldDB" id="A0A9W6PU23"/>
<gene>
    <name evidence="9" type="ORF">Arub01_27580</name>
</gene>
<feature type="transmembrane region" description="Helical" evidence="7">
    <location>
        <begin position="329"/>
        <end position="353"/>
    </location>
</feature>
<dbReference type="PANTHER" id="PTHR30572">
    <property type="entry name" value="MEMBRANE COMPONENT OF TRANSPORTER-RELATED"/>
    <property type="match status" value="1"/>
</dbReference>
<feature type="transmembrane region" description="Helical" evidence="7">
    <location>
        <begin position="281"/>
        <end position="309"/>
    </location>
</feature>
<feature type="transmembrane region" description="Helical" evidence="7">
    <location>
        <begin position="449"/>
        <end position="471"/>
    </location>
</feature>
<feature type="transmembrane region" description="Helical" evidence="7">
    <location>
        <begin position="538"/>
        <end position="560"/>
    </location>
</feature>
<name>A0A9W6PU23_9ACTN</name>
<sequence>MGRLLLVCRLAWRDLRRRPAQAVLLLAAIAATTTTLTLGLLVGNAADDPWDRTRAATAGPDAVAVATEARVLRDLARSEGVTDAVRPFPTVSVRLGVRDVAVNAVVQGRDVAPSRIDRPYVTSGTWLRPGAVVVERAFADALRVRPGNEITLAGRRFPVVGIAVTTGRPPYPSSAPGLVWTTRADAVRLPSASPRRLTMPMRLADPSAAPAFAARHQGVRPWQDLAAYATAELRLADGALVSGAWVLAILAGLCVALLVGGRLAEQGRRVGLLKAAGATPAVVAVTLLAEHLLIAAVAGVVGLLAGWAVSPLLTEPNPGLLSTGGAAPTPGLVAAVLLFAVGVTATATAVPALRGARITTARALRDPVRPPRRLGVPSGLPVTLLLGLRIAVRRVRRTVLAALSTAVTVAMTVAALAMNRDIARKDGQATGPDFVPGAGNPVTERVGQIVLVLAVTMLLLAAVNAVLTAWATSLDTLRTSALARALGATPRQVTGGLVAAHLIPAGVAAVAGVPLGLLVYAAARAAGNASSASGQVPIVWLVAVIPATLAAVAVLTAVAVRHAATRPVTTVLRSA</sequence>
<evidence type="ECO:0000313" key="10">
    <source>
        <dbReference type="Proteomes" id="UP001165124"/>
    </source>
</evidence>
<keyword evidence="5 7" id="KW-0472">Membrane</keyword>
<keyword evidence="3 7" id="KW-0812">Transmembrane</keyword>
<feature type="transmembrane region" description="Helical" evidence="7">
    <location>
        <begin position="239"/>
        <end position="260"/>
    </location>
</feature>